<evidence type="ECO:0000259" key="14">
    <source>
        <dbReference type="Pfam" id="PF07715"/>
    </source>
</evidence>
<dbReference type="GO" id="GO:0009279">
    <property type="term" value="C:cell outer membrane"/>
    <property type="evidence" value="ECO:0007669"/>
    <property type="project" value="UniProtKB-SubCell"/>
</dbReference>
<feature type="domain" description="TonB-dependent receptor plug" evidence="14">
    <location>
        <begin position="124"/>
        <end position="232"/>
    </location>
</feature>
<dbReference type="RefSeq" id="WP_182412361.1">
    <property type="nucleotide sequence ID" value="NZ_CP055153.1"/>
</dbReference>
<dbReference type="PANTHER" id="PTHR30069:SF29">
    <property type="entry name" value="HEMOGLOBIN AND HEMOGLOBIN-HAPTOGLOBIN-BINDING PROTEIN 1-RELATED"/>
    <property type="match status" value="1"/>
</dbReference>
<dbReference type="PANTHER" id="PTHR30069">
    <property type="entry name" value="TONB-DEPENDENT OUTER MEMBRANE RECEPTOR"/>
    <property type="match status" value="1"/>
</dbReference>
<protein>
    <submittedName>
        <fullName evidence="15">TonB-dependent receptor</fullName>
    </submittedName>
</protein>
<keyword evidence="9 10" id="KW-0998">Cell outer membrane</keyword>
<keyword evidence="4 10" id="KW-0812">Transmembrane</keyword>
<dbReference type="InterPro" id="IPR000531">
    <property type="entry name" value="Beta-barrel_TonB"/>
</dbReference>
<keyword evidence="7 10" id="KW-0472">Membrane</keyword>
<evidence type="ECO:0000256" key="2">
    <source>
        <dbReference type="ARBA" id="ARBA00022448"/>
    </source>
</evidence>
<dbReference type="InterPro" id="IPR039426">
    <property type="entry name" value="TonB-dep_rcpt-like"/>
</dbReference>
<dbReference type="Pfam" id="PF07715">
    <property type="entry name" value="Plug"/>
    <property type="match status" value="1"/>
</dbReference>
<dbReference type="PROSITE" id="PS52016">
    <property type="entry name" value="TONB_DEPENDENT_REC_3"/>
    <property type="match status" value="1"/>
</dbReference>
<evidence type="ECO:0000256" key="7">
    <source>
        <dbReference type="ARBA" id="ARBA00023136"/>
    </source>
</evidence>
<keyword evidence="5 12" id="KW-0732">Signal</keyword>
<dbReference type="GO" id="GO:0044718">
    <property type="term" value="P:siderophore transmembrane transport"/>
    <property type="evidence" value="ECO:0007669"/>
    <property type="project" value="TreeGrafter"/>
</dbReference>
<evidence type="ECO:0000256" key="6">
    <source>
        <dbReference type="ARBA" id="ARBA00023077"/>
    </source>
</evidence>
<reference evidence="15 16" key="1">
    <citation type="submission" date="2020-08" db="EMBL/GenBank/DDBJ databases">
        <title>Adhaeribacter dokdonensis sp. nov., isolated from the rhizosphere of Elymus tsukushiensis, a plant native to the Dokdo Islands, Republic of Korea.</title>
        <authorList>
            <person name="Ghim S.Y."/>
        </authorList>
    </citation>
    <scope>NUCLEOTIDE SEQUENCE [LARGE SCALE GENOMIC DNA]</scope>
    <source>
        <strain evidence="15 16">KUDC8001</strain>
    </source>
</reference>
<dbReference type="KEGG" id="add:HUW48_18560"/>
<evidence type="ECO:0000256" key="4">
    <source>
        <dbReference type="ARBA" id="ARBA00022692"/>
    </source>
</evidence>
<evidence type="ECO:0000256" key="1">
    <source>
        <dbReference type="ARBA" id="ARBA00004571"/>
    </source>
</evidence>
<keyword evidence="16" id="KW-1185">Reference proteome</keyword>
<evidence type="ECO:0000256" key="10">
    <source>
        <dbReference type="PROSITE-ProRule" id="PRU01360"/>
    </source>
</evidence>
<dbReference type="Gene3D" id="2.40.170.20">
    <property type="entry name" value="TonB-dependent receptor, beta-barrel domain"/>
    <property type="match status" value="1"/>
</dbReference>
<evidence type="ECO:0000259" key="13">
    <source>
        <dbReference type="Pfam" id="PF00593"/>
    </source>
</evidence>
<evidence type="ECO:0000256" key="9">
    <source>
        <dbReference type="ARBA" id="ARBA00023237"/>
    </source>
</evidence>
<comment type="similarity">
    <text evidence="10 11">Belongs to the TonB-dependent receptor family.</text>
</comment>
<keyword evidence="2 10" id="KW-0813">Transport</keyword>
<dbReference type="Pfam" id="PF00593">
    <property type="entry name" value="TonB_dep_Rec_b-barrel"/>
    <property type="match status" value="1"/>
</dbReference>
<accession>A0A7L7LAP4</accession>
<dbReference type="Gene3D" id="2.170.130.10">
    <property type="entry name" value="TonB-dependent receptor, plug domain"/>
    <property type="match status" value="1"/>
</dbReference>
<evidence type="ECO:0000256" key="8">
    <source>
        <dbReference type="ARBA" id="ARBA00023170"/>
    </source>
</evidence>
<evidence type="ECO:0000256" key="3">
    <source>
        <dbReference type="ARBA" id="ARBA00022452"/>
    </source>
</evidence>
<sequence length="930" mass="102469">MSKNLLKVWLLLAFFTQANMDGLAQSGITVAGMVTDAKNQEPLSGVSIFVKGKVIGTVTDKEGRFSLTTTTNPPFILGISYIGYQAQELTINGSRSDITMALVEQAILGQEVVVTASRVEESILKSPVSIEKMDLLAIRETPAANFYDGLQNLKTVDMATGSLGFKIINTRGFMSTNNPRFVQYIDGMDNQAPGLNIPIGNMVGLSDLDVQGVEIVPGAASALYGPNAFNGVLSMTSKSPFEFQGLSAMGRIGINHVNDPTVSAHPLYEGMVRYAKAFNNRFAFKVNMAYSKALDWYANSTENVDLFTRASLGNNREDNPAYNALNVYGDEAVTSLPIGFGGAPVRVARTGYDEKDMVDYDTYSIKGDLALNYRLTEGIEAIYQYKFGQGTAVYQGGNRYSINDFTLQQHKVELKGANFFLRTYATLEDAGNTYDSRFLALNLNRTWKSDQQWFQEYAGAYQGAAASLGFAPGSHSEARRFADQGRLLPGNPEFDREKDRIATTSDFRKGALFIDHTKLYHTEGQYDLSKWTHKIVDVQIGGNYRLYDLDSEGTVFSDTTGNDITIYEFGGYLQAIKGLFGDRLRITGSLRYDKNENFKGRVTPRAAAVLTLAENHNLRASYQTGFRNPTTQDQFIFLNAGQAILVGGVPNASQGLNLYGPESNAFTLASVQAFGAKVSADVAGGTSSSRAVLQNAGLLQPANVGYVKPEQIRAYEIGYKGLTANKSLLFDVNYYYSNYQNFILTSTIIQPQNDVRTNVQAAAFDIATSRFQPYQLYTNARHQVSAQGASLGLTYSFPKGYTLSGNTSWNKLDLGDTRESDETPGFNTPEWKFNVSVANRNFYKNAGFSIAYRWSDAYVWQSTFIAGINDARIPSFGTLDAQINYKMTRIKSILKIGGSNILNNYYRQVYGGPEVGAVYYVSLTFDELLK</sequence>
<evidence type="ECO:0000313" key="16">
    <source>
        <dbReference type="Proteomes" id="UP000514509"/>
    </source>
</evidence>
<dbReference type="EMBL" id="CP055153">
    <property type="protein sequence ID" value="QMU29901.1"/>
    <property type="molecule type" value="Genomic_DNA"/>
</dbReference>
<feature type="domain" description="TonB-dependent receptor-like beta-barrel" evidence="13">
    <location>
        <begin position="384"/>
        <end position="899"/>
    </location>
</feature>
<comment type="subcellular location">
    <subcellularLocation>
        <location evidence="1 10">Cell outer membrane</location>
        <topology evidence="1 10">Multi-pass membrane protein</topology>
    </subcellularLocation>
</comment>
<evidence type="ECO:0000313" key="15">
    <source>
        <dbReference type="EMBL" id="QMU29901.1"/>
    </source>
</evidence>
<dbReference type="AlphaFoldDB" id="A0A7L7LAP4"/>
<evidence type="ECO:0000256" key="12">
    <source>
        <dbReference type="SAM" id="SignalP"/>
    </source>
</evidence>
<dbReference type="SUPFAM" id="SSF49464">
    <property type="entry name" value="Carboxypeptidase regulatory domain-like"/>
    <property type="match status" value="1"/>
</dbReference>
<feature type="signal peptide" evidence="12">
    <location>
        <begin position="1"/>
        <end position="20"/>
    </location>
</feature>
<dbReference type="GO" id="GO:0015344">
    <property type="term" value="F:siderophore uptake transmembrane transporter activity"/>
    <property type="evidence" value="ECO:0007669"/>
    <property type="project" value="TreeGrafter"/>
</dbReference>
<keyword evidence="3 10" id="KW-1134">Transmembrane beta strand</keyword>
<dbReference type="Pfam" id="PF13715">
    <property type="entry name" value="CarbopepD_reg_2"/>
    <property type="match status" value="1"/>
</dbReference>
<dbReference type="InterPro" id="IPR037066">
    <property type="entry name" value="Plug_dom_sf"/>
</dbReference>
<proteinExistence type="inferred from homology"/>
<name>A0A7L7LAP4_9BACT</name>
<dbReference type="Gene3D" id="2.60.40.1120">
    <property type="entry name" value="Carboxypeptidase-like, regulatory domain"/>
    <property type="match status" value="1"/>
</dbReference>
<keyword evidence="8 15" id="KW-0675">Receptor</keyword>
<dbReference type="InterPro" id="IPR036942">
    <property type="entry name" value="Beta-barrel_TonB_sf"/>
</dbReference>
<dbReference type="Proteomes" id="UP000514509">
    <property type="component" value="Chromosome"/>
</dbReference>
<evidence type="ECO:0000256" key="11">
    <source>
        <dbReference type="RuleBase" id="RU003357"/>
    </source>
</evidence>
<dbReference type="InterPro" id="IPR008969">
    <property type="entry name" value="CarboxyPept-like_regulatory"/>
</dbReference>
<dbReference type="InterPro" id="IPR012910">
    <property type="entry name" value="Plug_dom"/>
</dbReference>
<gene>
    <name evidence="15" type="ORF">HUW48_18560</name>
</gene>
<organism evidence="15 16">
    <name type="scientific">Adhaeribacter radiodurans</name>
    <dbReference type="NCBI Taxonomy" id="2745197"/>
    <lineage>
        <taxon>Bacteria</taxon>
        <taxon>Pseudomonadati</taxon>
        <taxon>Bacteroidota</taxon>
        <taxon>Cytophagia</taxon>
        <taxon>Cytophagales</taxon>
        <taxon>Hymenobacteraceae</taxon>
        <taxon>Adhaeribacter</taxon>
    </lineage>
</organism>
<evidence type="ECO:0000256" key="5">
    <source>
        <dbReference type="ARBA" id="ARBA00022729"/>
    </source>
</evidence>
<feature type="chain" id="PRO_5029783249" evidence="12">
    <location>
        <begin position="21"/>
        <end position="930"/>
    </location>
</feature>
<dbReference type="SUPFAM" id="SSF56935">
    <property type="entry name" value="Porins"/>
    <property type="match status" value="1"/>
</dbReference>
<keyword evidence="6 11" id="KW-0798">TonB box</keyword>